<dbReference type="Gene3D" id="3.30.530.20">
    <property type="match status" value="1"/>
</dbReference>
<dbReference type="CDD" id="cd08897">
    <property type="entry name" value="SRPBCC_CalC_Aha1-like_4"/>
    <property type="match status" value="1"/>
</dbReference>
<evidence type="ECO:0000313" key="3">
    <source>
        <dbReference type="EMBL" id="RNL54600.1"/>
    </source>
</evidence>
<evidence type="ECO:0000256" key="1">
    <source>
        <dbReference type="ARBA" id="ARBA00006817"/>
    </source>
</evidence>
<organism evidence="3 4">
    <name type="scientific">Pedobacter jejuensis</name>
    <dbReference type="NCBI Taxonomy" id="1268550"/>
    <lineage>
        <taxon>Bacteria</taxon>
        <taxon>Pseudomonadati</taxon>
        <taxon>Bacteroidota</taxon>
        <taxon>Sphingobacteriia</taxon>
        <taxon>Sphingobacteriales</taxon>
        <taxon>Sphingobacteriaceae</taxon>
        <taxon>Pedobacter</taxon>
    </lineage>
</organism>
<dbReference type="Pfam" id="PF08327">
    <property type="entry name" value="AHSA1"/>
    <property type="match status" value="1"/>
</dbReference>
<name>A0A3N0BY10_9SPHI</name>
<dbReference type="EMBL" id="RBEE01000011">
    <property type="protein sequence ID" value="RNL54600.1"/>
    <property type="molecule type" value="Genomic_DNA"/>
</dbReference>
<dbReference type="OrthoDB" id="384974at2"/>
<feature type="domain" description="Activator of Hsp90 ATPase homologue 1/2-like C-terminal" evidence="2">
    <location>
        <begin position="16"/>
        <end position="138"/>
    </location>
</feature>
<evidence type="ECO:0000259" key="2">
    <source>
        <dbReference type="Pfam" id="PF08327"/>
    </source>
</evidence>
<dbReference type="InterPro" id="IPR013538">
    <property type="entry name" value="ASHA1/2-like_C"/>
</dbReference>
<comment type="similarity">
    <text evidence="1">Belongs to the AHA1 family.</text>
</comment>
<proteinExistence type="inferred from homology"/>
<accession>A0A3N0BY10</accession>
<dbReference type="InterPro" id="IPR023393">
    <property type="entry name" value="START-like_dom_sf"/>
</dbReference>
<gene>
    <name evidence="3" type="ORF">D7004_07375</name>
</gene>
<evidence type="ECO:0000313" key="4">
    <source>
        <dbReference type="Proteomes" id="UP000274046"/>
    </source>
</evidence>
<sequence>MATEKLQPITIETIVNASTEKVWEFWNNPEHIKNWAFASPDWHAPHAENDLREGGQFTTTMAAKDGSMSFDFGGTYTTVEENKLIEYILGDGRTVKIVFEGDEATTKITETFDPETQNPVEMQRDGWQAILDNFKKLTEAS</sequence>
<keyword evidence="4" id="KW-1185">Reference proteome</keyword>
<dbReference type="SUPFAM" id="SSF55961">
    <property type="entry name" value="Bet v1-like"/>
    <property type="match status" value="1"/>
</dbReference>
<reference evidence="3 4" key="1">
    <citation type="submission" date="2018-10" db="EMBL/GenBank/DDBJ databases">
        <title>Genome sequencing of Pedobacter jejuensis TNB23.</title>
        <authorList>
            <person name="Cho Y.-J."/>
            <person name="Cho A."/>
            <person name="Kim O.-S."/>
        </authorList>
    </citation>
    <scope>NUCLEOTIDE SEQUENCE [LARGE SCALE GENOMIC DNA]</scope>
    <source>
        <strain evidence="3 4">TNB23</strain>
    </source>
</reference>
<dbReference type="AlphaFoldDB" id="A0A3N0BY10"/>
<dbReference type="RefSeq" id="WP_123205227.1">
    <property type="nucleotide sequence ID" value="NZ_RBEE01000011.1"/>
</dbReference>
<dbReference type="Proteomes" id="UP000274046">
    <property type="component" value="Unassembled WGS sequence"/>
</dbReference>
<comment type="caution">
    <text evidence="3">The sequence shown here is derived from an EMBL/GenBank/DDBJ whole genome shotgun (WGS) entry which is preliminary data.</text>
</comment>
<protein>
    <submittedName>
        <fullName evidence="3">Polyketide cyclase</fullName>
    </submittedName>
</protein>